<gene>
    <name evidence="6" type="ORF">DPM19_25785</name>
</gene>
<keyword evidence="3" id="KW-1133">Transmembrane helix</keyword>
<evidence type="ECO:0000256" key="1">
    <source>
        <dbReference type="ARBA" id="ARBA00006068"/>
    </source>
</evidence>
<comment type="caution">
    <text evidence="6">The sequence shown here is derived from an EMBL/GenBank/DDBJ whole genome shotgun (WGS) entry which is preliminary data.</text>
</comment>
<dbReference type="PANTHER" id="PTHR33392">
    <property type="entry name" value="POLYISOPRENYL-TEICHOIC ACID--PEPTIDOGLYCAN TEICHOIC ACID TRANSFERASE TAGU"/>
    <property type="match status" value="1"/>
</dbReference>
<feature type="compositionally biased region" description="Polar residues" evidence="2">
    <location>
        <begin position="523"/>
        <end position="542"/>
    </location>
</feature>
<sequence length="542" mass="58064">MAGEDDVERFFRPRPESAPGAEVPVDERPEGVSVDGVPAPRVAVDARSARRRPGTRSSVAGARRQRRFLMVTGAMSAFVLLTSGGAWAFQGYVLGSLDKINPFAGLGDDRPDGGPKGTMNILVAGVDRRAGLSQSQIRRLKLGRFEGERSDTLMLVHVSRDRDKVSVVSFPRDSLVTIPSHRSNGTEGAKGTRVGARQGKLNWAYTYGGPQLAIETVERSTGIRIDHYVEVNFLGFLKMVDTLGGVDVCTEQPVNDPKSGLVLNAGTTHVNGEQALAYARARYTLPGGSDLGRVERQQRFLASMMKQALSTSTLSDPVKATRFLNATLGAIRIDEKLADELPDLAKQMKNLSTDNVTFTTVPLSDENHMTSIAGSAPQSTVLWDQTRAYDLFRKINRDEPLVERAATPTPTPTRDPNTPTVPPARIPVVVRNAHGTVGLAARAGGDLREVGFPVTVAPGVARRGLTTTTIQYGPGRADSARTLAAAIPGARLKQLPALGDRIQVLVGSDWKGARKVTVAGATPTPSASPRSEPRTATQNVCK</sequence>
<dbReference type="Gene3D" id="3.40.630.190">
    <property type="entry name" value="LCP protein"/>
    <property type="match status" value="1"/>
</dbReference>
<evidence type="ECO:0000256" key="3">
    <source>
        <dbReference type="SAM" id="Phobius"/>
    </source>
</evidence>
<evidence type="ECO:0000256" key="2">
    <source>
        <dbReference type="SAM" id="MobiDB-lite"/>
    </source>
</evidence>
<proteinExistence type="inferred from homology"/>
<dbReference type="Proteomes" id="UP000251891">
    <property type="component" value="Unassembled WGS sequence"/>
</dbReference>
<dbReference type="InterPro" id="IPR050922">
    <property type="entry name" value="LytR/CpsA/Psr_CW_biosynth"/>
</dbReference>
<dbReference type="Gene3D" id="3.30.70.2390">
    <property type="match status" value="1"/>
</dbReference>
<dbReference type="Pfam" id="PF03816">
    <property type="entry name" value="LytR_cpsA_psr"/>
    <property type="match status" value="1"/>
</dbReference>
<dbReference type="InterPro" id="IPR027381">
    <property type="entry name" value="LytR/CpsA/Psr_C"/>
</dbReference>
<keyword evidence="3" id="KW-0812">Transmembrane</keyword>
<organism evidence="6 7">
    <name type="scientific">Actinomadura craniellae</name>
    <dbReference type="NCBI Taxonomy" id="2231787"/>
    <lineage>
        <taxon>Bacteria</taxon>
        <taxon>Bacillati</taxon>
        <taxon>Actinomycetota</taxon>
        <taxon>Actinomycetes</taxon>
        <taxon>Streptosporangiales</taxon>
        <taxon>Thermomonosporaceae</taxon>
        <taxon>Actinomadura</taxon>
    </lineage>
</organism>
<feature type="transmembrane region" description="Helical" evidence="3">
    <location>
        <begin position="68"/>
        <end position="89"/>
    </location>
</feature>
<name>A0A365GZ96_9ACTN</name>
<dbReference type="EMBL" id="QLYX01000014">
    <property type="protein sequence ID" value="RAY12142.1"/>
    <property type="molecule type" value="Genomic_DNA"/>
</dbReference>
<keyword evidence="3" id="KW-0472">Membrane</keyword>
<dbReference type="AlphaFoldDB" id="A0A365GZ96"/>
<accession>A0A365GZ96</accession>
<dbReference type="OrthoDB" id="3759589at2"/>
<dbReference type="RefSeq" id="WP_111870625.1">
    <property type="nucleotide sequence ID" value="NZ_QLYX01000014.1"/>
</dbReference>
<dbReference type="NCBIfam" id="TIGR00350">
    <property type="entry name" value="lytR_cpsA_psr"/>
    <property type="match status" value="1"/>
</dbReference>
<dbReference type="PANTHER" id="PTHR33392:SF6">
    <property type="entry name" value="POLYISOPRENYL-TEICHOIC ACID--PEPTIDOGLYCAN TEICHOIC ACID TRANSFERASE TAGU"/>
    <property type="match status" value="1"/>
</dbReference>
<protein>
    <submittedName>
        <fullName evidence="6">LytR family transcriptional regulator</fullName>
    </submittedName>
</protein>
<evidence type="ECO:0000259" key="4">
    <source>
        <dbReference type="Pfam" id="PF03816"/>
    </source>
</evidence>
<evidence type="ECO:0000313" key="7">
    <source>
        <dbReference type="Proteomes" id="UP000251891"/>
    </source>
</evidence>
<dbReference type="Pfam" id="PF13399">
    <property type="entry name" value="LytR_C"/>
    <property type="match status" value="1"/>
</dbReference>
<dbReference type="InterPro" id="IPR004474">
    <property type="entry name" value="LytR_CpsA_psr"/>
</dbReference>
<evidence type="ECO:0000259" key="5">
    <source>
        <dbReference type="Pfam" id="PF13399"/>
    </source>
</evidence>
<evidence type="ECO:0000313" key="6">
    <source>
        <dbReference type="EMBL" id="RAY12142.1"/>
    </source>
</evidence>
<reference evidence="6 7" key="1">
    <citation type="submission" date="2018-06" db="EMBL/GenBank/DDBJ databases">
        <title>Actinomadura craniellae sp. nov. isolated from marine sponge Craniella sp.</title>
        <authorList>
            <person name="Li L."/>
            <person name="Xu Q.H."/>
            <person name="Lin H.W."/>
            <person name="Lu Y.H."/>
        </authorList>
    </citation>
    <scope>NUCLEOTIDE SEQUENCE [LARGE SCALE GENOMIC DNA]</scope>
    <source>
        <strain evidence="6 7">LHW63021</strain>
    </source>
</reference>
<feature type="region of interest" description="Disordered" evidence="2">
    <location>
        <begin position="519"/>
        <end position="542"/>
    </location>
</feature>
<keyword evidence="7" id="KW-1185">Reference proteome</keyword>
<feature type="domain" description="Cell envelope-related transcriptional attenuator" evidence="4">
    <location>
        <begin position="149"/>
        <end position="309"/>
    </location>
</feature>
<feature type="domain" description="LytR/CpsA/Psr regulator C-terminal" evidence="5">
    <location>
        <begin position="426"/>
        <end position="510"/>
    </location>
</feature>
<feature type="region of interest" description="Disordered" evidence="2">
    <location>
        <begin position="1"/>
        <end position="38"/>
    </location>
</feature>
<comment type="similarity">
    <text evidence="1">Belongs to the LytR/CpsA/Psr (LCP) family.</text>
</comment>